<comment type="caution">
    <text evidence="1">The sequence shown here is derived from an EMBL/GenBank/DDBJ whole genome shotgun (WGS) entry which is preliminary data.</text>
</comment>
<dbReference type="EC" id="3.1.3.-" evidence="1"/>
<gene>
    <name evidence="1" type="ORF">ABID37_002856</name>
</gene>
<name>A0ABV2N457_9HYPH</name>
<proteinExistence type="predicted"/>
<dbReference type="CDD" id="cd07067">
    <property type="entry name" value="HP_PGM_like"/>
    <property type="match status" value="1"/>
</dbReference>
<dbReference type="InterPro" id="IPR013078">
    <property type="entry name" value="His_Pase_superF_clade-1"/>
</dbReference>
<protein>
    <submittedName>
        <fullName evidence="1">Phosphohistidine phosphatase</fullName>
        <ecNumber evidence="1">3.1.3.-</ecNumber>
    </submittedName>
</protein>
<dbReference type="Pfam" id="PF00300">
    <property type="entry name" value="His_Phos_1"/>
    <property type="match status" value="1"/>
</dbReference>
<keyword evidence="2" id="KW-1185">Reference proteome</keyword>
<dbReference type="Gene3D" id="3.40.50.1240">
    <property type="entry name" value="Phosphoglycerate mutase-like"/>
    <property type="match status" value="1"/>
</dbReference>
<dbReference type="Proteomes" id="UP001549076">
    <property type="component" value="Unassembled WGS sequence"/>
</dbReference>
<evidence type="ECO:0000313" key="2">
    <source>
        <dbReference type="Proteomes" id="UP001549076"/>
    </source>
</evidence>
<dbReference type="EMBL" id="JBEPML010000009">
    <property type="protein sequence ID" value="MET3792638.1"/>
    <property type="molecule type" value="Genomic_DNA"/>
</dbReference>
<dbReference type="InterPro" id="IPR029033">
    <property type="entry name" value="His_PPase_superfam"/>
</dbReference>
<organism evidence="1 2">
    <name type="scientific">Aquamicrobium terrae</name>
    <dbReference type="NCBI Taxonomy" id="1324945"/>
    <lineage>
        <taxon>Bacteria</taxon>
        <taxon>Pseudomonadati</taxon>
        <taxon>Pseudomonadota</taxon>
        <taxon>Alphaproteobacteria</taxon>
        <taxon>Hyphomicrobiales</taxon>
        <taxon>Phyllobacteriaceae</taxon>
        <taxon>Aquamicrobium</taxon>
    </lineage>
</organism>
<dbReference type="GO" id="GO:0016787">
    <property type="term" value="F:hydrolase activity"/>
    <property type="evidence" value="ECO:0007669"/>
    <property type="project" value="UniProtKB-KW"/>
</dbReference>
<dbReference type="PANTHER" id="PTHR47623">
    <property type="entry name" value="OS09G0287300 PROTEIN"/>
    <property type="match status" value="1"/>
</dbReference>
<reference evidence="1 2" key="1">
    <citation type="submission" date="2024-06" db="EMBL/GenBank/DDBJ databases">
        <title>Genomic Encyclopedia of Type Strains, Phase IV (KMG-IV): sequencing the most valuable type-strain genomes for metagenomic binning, comparative biology and taxonomic classification.</title>
        <authorList>
            <person name="Goeker M."/>
        </authorList>
    </citation>
    <scope>NUCLEOTIDE SEQUENCE [LARGE SCALE GENOMIC DNA]</scope>
    <source>
        <strain evidence="1 2">DSM 27865</strain>
    </source>
</reference>
<dbReference type="SUPFAM" id="SSF53254">
    <property type="entry name" value="Phosphoglycerate mutase-like"/>
    <property type="match status" value="1"/>
</dbReference>
<dbReference type="PANTHER" id="PTHR47623:SF1">
    <property type="entry name" value="OS09G0287300 PROTEIN"/>
    <property type="match status" value="1"/>
</dbReference>
<keyword evidence="1" id="KW-0378">Hydrolase</keyword>
<accession>A0ABV2N457</accession>
<evidence type="ECO:0000313" key="1">
    <source>
        <dbReference type="EMBL" id="MET3792638.1"/>
    </source>
</evidence>
<dbReference type="RefSeq" id="WP_354195827.1">
    <property type="nucleotide sequence ID" value="NZ_JBEPML010000009.1"/>
</dbReference>
<sequence>MRQLLLLRHAKSSWDDPALADFERPLAPRGRQAAPLIGREMAERGWLPDFALVSAAVRTRQTYELVSGQWPAGTSAAAFTEAIYEAAPRDILGEIRQVSADVRCLLVVGHNPGLEMLARDLAGPGTDPAALERLKAKFPTAALARFEVATGWPELCAGSARLSDFIRPRDLG</sequence>